<comment type="caution">
    <text evidence="8">The sequence shown here is derived from an EMBL/GenBank/DDBJ whole genome shotgun (WGS) entry which is preliminary data.</text>
</comment>
<feature type="transmembrane region" description="Helical" evidence="7">
    <location>
        <begin position="45"/>
        <end position="69"/>
    </location>
</feature>
<protein>
    <recommendedName>
        <fullName evidence="10">Transmembrane protein 80</fullName>
    </recommendedName>
</protein>
<keyword evidence="6" id="KW-0966">Cell projection</keyword>
<accession>A0A553R4F5</accession>
<dbReference type="InterPro" id="IPR019184">
    <property type="entry name" value="Uncharacterised_TM-17"/>
</dbReference>
<keyword evidence="5 7" id="KW-0472">Membrane</keyword>
<evidence type="ECO:0000256" key="6">
    <source>
        <dbReference type="ARBA" id="ARBA00023273"/>
    </source>
</evidence>
<evidence type="ECO:0000256" key="5">
    <source>
        <dbReference type="ARBA" id="ARBA00023136"/>
    </source>
</evidence>
<dbReference type="Pfam" id="PF09799">
    <property type="entry name" value="Transmemb_17"/>
    <property type="match status" value="1"/>
</dbReference>
<name>A0A553R4F5_9TELE</name>
<proteinExistence type="predicted"/>
<dbReference type="GO" id="GO:1905515">
    <property type="term" value="P:non-motile cilium assembly"/>
    <property type="evidence" value="ECO:0007669"/>
    <property type="project" value="TreeGrafter"/>
</dbReference>
<dbReference type="GO" id="GO:0016020">
    <property type="term" value="C:membrane"/>
    <property type="evidence" value="ECO:0007669"/>
    <property type="project" value="UniProtKB-SubCell"/>
</dbReference>
<dbReference type="EMBL" id="SRMA01025243">
    <property type="protein sequence ID" value="TRY97043.1"/>
    <property type="molecule type" value="Genomic_DNA"/>
</dbReference>
<keyword evidence="3 7" id="KW-0812">Transmembrane</keyword>
<comment type="subcellular location">
    <subcellularLocation>
        <location evidence="1">Cell projection</location>
        <location evidence="1">Cilium</location>
    </subcellularLocation>
    <subcellularLocation>
        <location evidence="2">Membrane</location>
        <topology evidence="2">Multi-pass membrane protein</topology>
    </subcellularLocation>
</comment>
<evidence type="ECO:0000256" key="7">
    <source>
        <dbReference type="SAM" id="Phobius"/>
    </source>
</evidence>
<dbReference type="Proteomes" id="UP000316079">
    <property type="component" value="Unassembled WGS sequence"/>
</dbReference>
<dbReference type="AlphaFoldDB" id="A0A553R4F5"/>
<dbReference type="PANTHER" id="PTHR13531">
    <property type="entry name" value="GEO07735P1-RELATED-RELATED"/>
    <property type="match status" value="1"/>
</dbReference>
<gene>
    <name evidence="8" type="ORF">DNTS_001453</name>
</gene>
<reference evidence="8 9" key="1">
    <citation type="journal article" date="2019" name="Sci. Data">
        <title>Hybrid genome assembly and annotation of Danionella translucida.</title>
        <authorList>
            <person name="Kadobianskyi M."/>
            <person name="Schulze L."/>
            <person name="Schuelke M."/>
            <person name="Judkewitz B."/>
        </authorList>
    </citation>
    <scope>NUCLEOTIDE SEQUENCE [LARGE SCALE GENOMIC DNA]</scope>
    <source>
        <strain evidence="8 9">Bolton</strain>
    </source>
</reference>
<evidence type="ECO:0008006" key="10">
    <source>
        <dbReference type="Google" id="ProtNLM"/>
    </source>
</evidence>
<evidence type="ECO:0000256" key="3">
    <source>
        <dbReference type="ARBA" id="ARBA00022692"/>
    </source>
</evidence>
<keyword evidence="4 7" id="KW-1133">Transmembrane helix</keyword>
<organism evidence="8 9">
    <name type="scientific">Danionella cerebrum</name>
    <dbReference type="NCBI Taxonomy" id="2873325"/>
    <lineage>
        <taxon>Eukaryota</taxon>
        <taxon>Metazoa</taxon>
        <taxon>Chordata</taxon>
        <taxon>Craniata</taxon>
        <taxon>Vertebrata</taxon>
        <taxon>Euteleostomi</taxon>
        <taxon>Actinopterygii</taxon>
        <taxon>Neopterygii</taxon>
        <taxon>Teleostei</taxon>
        <taxon>Ostariophysi</taxon>
        <taxon>Cypriniformes</taxon>
        <taxon>Danionidae</taxon>
        <taxon>Danioninae</taxon>
        <taxon>Danionella</taxon>
    </lineage>
</organism>
<evidence type="ECO:0000313" key="8">
    <source>
        <dbReference type="EMBL" id="TRY97043.1"/>
    </source>
</evidence>
<feature type="transmembrane region" description="Helical" evidence="7">
    <location>
        <begin position="13"/>
        <end position="33"/>
    </location>
</feature>
<evidence type="ECO:0000313" key="9">
    <source>
        <dbReference type="Proteomes" id="UP000316079"/>
    </source>
</evidence>
<evidence type="ECO:0000256" key="1">
    <source>
        <dbReference type="ARBA" id="ARBA00004138"/>
    </source>
</evidence>
<dbReference type="PANTHER" id="PTHR13531:SF8">
    <property type="entry name" value="TRANSMEMBRANE PROTEIN 80"/>
    <property type="match status" value="1"/>
</dbReference>
<dbReference type="STRING" id="623744.A0A553R4F5"/>
<evidence type="ECO:0000256" key="2">
    <source>
        <dbReference type="ARBA" id="ARBA00004141"/>
    </source>
</evidence>
<feature type="transmembrane region" description="Helical" evidence="7">
    <location>
        <begin position="75"/>
        <end position="97"/>
    </location>
</feature>
<evidence type="ECO:0000256" key="4">
    <source>
        <dbReference type="ARBA" id="ARBA00022989"/>
    </source>
</evidence>
<dbReference type="GO" id="GO:0035869">
    <property type="term" value="C:ciliary transition zone"/>
    <property type="evidence" value="ECO:0007669"/>
    <property type="project" value="TreeGrafter"/>
</dbReference>
<sequence length="104" mass="11622">MTAHILSYPDDRLTLDVCLLFFMAGLEFLRAYCGIRGNLQESEGYTGLNLMLSVPVVLLALYFLFWQSYVLRADVIIGSIHLCLDALTGIMAFGTLARFSSVYT</sequence>
<dbReference type="OrthoDB" id="262535at2759"/>
<keyword evidence="9" id="KW-1185">Reference proteome</keyword>